<evidence type="ECO:0000256" key="1">
    <source>
        <dbReference type="SAM" id="Coils"/>
    </source>
</evidence>
<dbReference type="InterPro" id="IPR057599">
    <property type="entry name" value="TORTIFOLIA1/TORL1-2_C"/>
</dbReference>
<sequence>MAQARSGRSSIDKPSPQQVIHELKQRTISAINKLSDRDTYKIASEELEGVAQGLNTDAFSPFLTCLCDTDSRQKSIVRKECVNLFGVLADAHGDVLSPHLSKMVANIVRRLKDPDSNVRDACVEAIGVMASKITTPSVGVFIRPLFESLGEQNRHLQMGSAMCLARVIANAADPQPAGLQKLLPRIVKLLNNQIFLGKPALLCVIGSIVEAGGASNQHTLSVLVPAMEGALRSADWATRKAAAEAFYRMALAIADSIMTFKSSCLASLESCRFDKVKPVRDAVNQALQAWKSIPDSDEYSPYPERESSAKENMFEDHFPVASKLSNSSKPDIGSIKKSSIPVSRSPPDTVSISSIRKRSPLTDKKTNPDLLHKEDPKKVDSWQIEVAGPRSQPVHKDLDKSYNAKFSTKGRDGRSLNADNGSRFRDAEMVEKIDAPRRSDCETKCVVIDRHLDVKSAVEAIANEKPTTSATGSNSFKNECNGQYSNELSLIREQLVQIENQQSNLLELMKMFMGTSQEGMHSLEKRVHGLERTVDEMAQDLAVSTGRLSNVEDGRVSCCKFPGSVFLSSKFWRKNEGRYSSAQLATSDVSSLNRSERETPYRAEMSTEICDRKFRGMQGGFIVNPLADVRGSLRRENTEFVSNNIQRPTSENLEGNQKFSGVVDRNRSNEGPSARSALQVSKDEAVTLSAMRVVGENAKTEVSGSMKENSRPIASGRNNNNLFTNKLGHGSGSFWRDWTRAVDFLWKGDVESAFVEVLCIGDDLLLIRLMNRTGPVLEHLSQGTILEMIQALKQFLLKQKYLGSIIPWIQQVVDLTASNGSDYLGLSLDAKKDMLSVLQEASSMHFSDASSRKTISQSASKLSTLWTVEALRSR</sequence>
<accession>A0AA38GXA9</accession>
<feature type="region of interest" description="Disordered" evidence="2">
    <location>
        <begin position="322"/>
        <end position="377"/>
    </location>
</feature>
<proteinExistence type="predicted"/>
<dbReference type="GO" id="GO:0008017">
    <property type="term" value="F:microtubule binding"/>
    <property type="evidence" value="ECO:0007669"/>
    <property type="project" value="InterPro"/>
</dbReference>
<gene>
    <name evidence="4" type="ORF">KI387_003317</name>
</gene>
<dbReference type="SUPFAM" id="SSF48371">
    <property type="entry name" value="ARM repeat"/>
    <property type="match status" value="1"/>
</dbReference>
<reference evidence="4 5" key="1">
    <citation type="journal article" date="2021" name="Nat. Plants">
        <title>The Taxus genome provides insights into paclitaxel biosynthesis.</title>
        <authorList>
            <person name="Xiong X."/>
            <person name="Gou J."/>
            <person name="Liao Q."/>
            <person name="Li Y."/>
            <person name="Zhou Q."/>
            <person name="Bi G."/>
            <person name="Li C."/>
            <person name="Du R."/>
            <person name="Wang X."/>
            <person name="Sun T."/>
            <person name="Guo L."/>
            <person name="Liang H."/>
            <person name="Lu P."/>
            <person name="Wu Y."/>
            <person name="Zhang Z."/>
            <person name="Ro D.K."/>
            <person name="Shang Y."/>
            <person name="Huang S."/>
            <person name="Yan J."/>
        </authorList>
    </citation>
    <scope>NUCLEOTIDE SEQUENCE [LARGE SCALE GENOMIC DNA]</scope>
    <source>
        <strain evidence="4">Ta-2019</strain>
    </source>
</reference>
<evidence type="ECO:0000256" key="2">
    <source>
        <dbReference type="SAM" id="MobiDB-lite"/>
    </source>
</evidence>
<feature type="region of interest" description="Disordered" evidence="2">
    <location>
        <begin position="699"/>
        <end position="718"/>
    </location>
</feature>
<evidence type="ECO:0000313" key="5">
    <source>
        <dbReference type="Proteomes" id="UP000824469"/>
    </source>
</evidence>
<keyword evidence="5" id="KW-1185">Reference proteome</keyword>
<dbReference type="InterPro" id="IPR011989">
    <property type="entry name" value="ARM-like"/>
</dbReference>
<dbReference type="OMA" id="SDCETKC"/>
<dbReference type="Proteomes" id="UP000824469">
    <property type="component" value="Unassembled WGS sequence"/>
</dbReference>
<dbReference type="PANTHER" id="PTHR31355">
    <property type="entry name" value="MICROTUBULE-ASSOCIATED PROTEIN TORTIFOLIA1"/>
    <property type="match status" value="1"/>
</dbReference>
<feature type="domain" description="TOG" evidence="3">
    <location>
        <begin position="12"/>
        <end position="282"/>
    </location>
</feature>
<dbReference type="Pfam" id="PF24714">
    <property type="entry name" value="TOR1L1_N"/>
    <property type="match status" value="1"/>
</dbReference>
<comment type="caution">
    <text evidence="4">The sequence shown here is derived from an EMBL/GenBank/DDBJ whole genome shotgun (WGS) entry which is preliminary data.</text>
</comment>
<dbReference type="AlphaFoldDB" id="A0AA38GXA9"/>
<feature type="coiled-coil region" evidence="1">
    <location>
        <begin position="481"/>
        <end position="540"/>
    </location>
</feature>
<evidence type="ECO:0000313" key="4">
    <source>
        <dbReference type="EMBL" id="KAH9331209.1"/>
    </source>
</evidence>
<dbReference type="Pfam" id="PF24713">
    <property type="entry name" value="TOR1L1_C"/>
    <property type="match status" value="1"/>
</dbReference>
<name>A0AA38GXA9_TAXCH</name>
<dbReference type="PANTHER" id="PTHR31355:SF7">
    <property type="entry name" value="MICROTUBULE-ASSOCIATED PROTEIN TORTIFOLIA1"/>
    <property type="match status" value="1"/>
</dbReference>
<organism evidence="4 5">
    <name type="scientific">Taxus chinensis</name>
    <name type="common">Chinese yew</name>
    <name type="synonym">Taxus wallichiana var. chinensis</name>
    <dbReference type="NCBI Taxonomy" id="29808"/>
    <lineage>
        <taxon>Eukaryota</taxon>
        <taxon>Viridiplantae</taxon>
        <taxon>Streptophyta</taxon>
        <taxon>Embryophyta</taxon>
        <taxon>Tracheophyta</taxon>
        <taxon>Spermatophyta</taxon>
        <taxon>Pinopsida</taxon>
        <taxon>Pinidae</taxon>
        <taxon>Conifers II</taxon>
        <taxon>Cupressales</taxon>
        <taxon>Taxaceae</taxon>
        <taxon>Taxus</taxon>
    </lineage>
</organism>
<dbReference type="FunFam" id="1.25.10.10:FF:000549">
    <property type="entry name" value="ARM repeat superfamily protein"/>
    <property type="match status" value="1"/>
</dbReference>
<protein>
    <recommendedName>
        <fullName evidence="3">TOG domain-containing protein</fullName>
    </recommendedName>
</protein>
<dbReference type="InterPro" id="IPR016024">
    <property type="entry name" value="ARM-type_fold"/>
</dbReference>
<keyword evidence="1" id="KW-0175">Coiled coil</keyword>
<dbReference type="Gene3D" id="1.25.10.10">
    <property type="entry name" value="Leucine-rich Repeat Variant"/>
    <property type="match status" value="2"/>
</dbReference>
<dbReference type="InterPro" id="IPR033337">
    <property type="entry name" value="TORTIFOLIA1/SINE1-2"/>
</dbReference>
<feature type="compositionally biased region" description="Basic and acidic residues" evidence="2">
    <location>
        <begin position="360"/>
        <end position="377"/>
    </location>
</feature>
<dbReference type="EMBL" id="JAHRHJ020000001">
    <property type="protein sequence ID" value="KAH9331209.1"/>
    <property type="molecule type" value="Genomic_DNA"/>
</dbReference>
<feature type="compositionally biased region" description="Polar residues" evidence="2">
    <location>
        <begin position="336"/>
        <end position="354"/>
    </location>
</feature>
<dbReference type="InterPro" id="IPR057600">
    <property type="entry name" value="TORTIFOLIA1/SINE1-2_N"/>
</dbReference>
<dbReference type="GO" id="GO:0005874">
    <property type="term" value="C:microtubule"/>
    <property type="evidence" value="ECO:0007669"/>
    <property type="project" value="InterPro"/>
</dbReference>
<dbReference type="SMART" id="SM01349">
    <property type="entry name" value="TOG"/>
    <property type="match status" value="1"/>
</dbReference>
<evidence type="ECO:0000259" key="3">
    <source>
        <dbReference type="SMART" id="SM01349"/>
    </source>
</evidence>
<dbReference type="InterPro" id="IPR034085">
    <property type="entry name" value="TOG"/>
</dbReference>